<evidence type="ECO:0000313" key="2">
    <source>
        <dbReference type="EMBL" id="KZT08872.1"/>
    </source>
</evidence>
<dbReference type="OrthoDB" id="5584477at2759"/>
<dbReference type="EMBL" id="KV427613">
    <property type="protein sequence ID" value="KZT08872.1"/>
    <property type="molecule type" value="Genomic_DNA"/>
</dbReference>
<organism evidence="2 3">
    <name type="scientific">Laetiporus sulphureus 93-53</name>
    <dbReference type="NCBI Taxonomy" id="1314785"/>
    <lineage>
        <taxon>Eukaryota</taxon>
        <taxon>Fungi</taxon>
        <taxon>Dikarya</taxon>
        <taxon>Basidiomycota</taxon>
        <taxon>Agaricomycotina</taxon>
        <taxon>Agaricomycetes</taxon>
        <taxon>Polyporales</taxon>
        <taxon>Laetiporus</taxon>
    </lineage>
</organism>
<reference evidence="2 3" key="1">
    <citation type="journal article" date="2016" name="Mol. Biol. Evol.">
        <title>Comparative Genomics of Early-Diverging Mushroom-Forming Fungi Provides Insights into the Origins of Lignocellulose Decay Capabilities.</title>
        <authorList>
            <person name="Nagy L.G."/>
            <person name="Riley R."/>
            <person name="Tritt A."/>
            <person name="Adam C."/>
            <person name="Daum C."/>
            <person name="Floudas D."/>
            <person name="Sun H."/>
            <person name="Yadav J.S."/>
            <person name="Pangilinan J."/>
            <person name="Larsson K.H."/>
            <person name="Matsuura K."/>
            <person name="Barry K."/>
            <person name="Labutti K."/>
            <person name="Kuo R."/>
            <person name="Ohm R.A."/>
            <person name="Bhattacharya S.S."/>
            <person name="Shirouzu T."/>
            <person name="Yoshinaga Y."/>
            <person name="Martin F.M."/>
            <person name="Grigoriev I.V."/>
            <person name="Hibbett D.S."/>
        </authorList>
    </citation>
    <scope>NUCLEOTIDE SEQUENCE [LARGE SCALE GENOMIC DNA]</scope>
    <source>
        <strain evidence="2 3">93-53</strain>
    </source>
</reference>
<proteinExistence type="predicted"/>
<feature type="domain" description="Fungal-type protein kinase" evidence="1">
    <location>
        <begin position="6"/>
        <end position="84"/>
    </location>
</feature>
<dbReference type="GeneID" id="63831305"/>
<dbReference type="InterPro" id="IPR040976">
    <property type="entry name" value="Pkinase_fungal"/>
</dbReference>
<accession>A0A165FF16</accession>
<protein>
    <recommendedName>
        <fullName evidence="1">Fungal-type protein kinase domain-containing protein</fullName>
    </recommendedName>
</protein>
<sequence length="232" mass="26804">MKGFEHTDISIDHLLYDPITRKGVLNVFDLARIRLDDNNQATGQERTGTIPFMAMDLLSREYFRGEIVRLYRHDFESFLWILAYRLLRGASGQNTDVGKWNTGNYIDCRFAKSDFLTTQMETRQVLDDDNARVWKSVGVGLFRWFDEKLHVMGRLRGLKDQEPEELSWSDLEEINRWDDPSNQSSTQVLKDAEGVIATRLAKAGSSIPFKFQPLSDEELQRHLPSPSTPIHP</sequence>
<dbReference type="RefSeq" id="XP_040766612.1">
    <property type="nucleotide sequence ID" value="XM_040914278.1"/>
</dbReference>
<keyword evidence="3" id="KW-1185">Reference proteome</keyword>
<gene>
    <name evidence="2" type="ORF">LAESUDRAFT_811005</name>
</gene>
<dbReference type="Proteomes" id="UP000076871">
    <property type="component" value="Unassembled WGS sequence"/>
</dbReference>
<evidence type="ECO:0000259" key="1">
    <source>
        <dbReference type="Pfam" id="PF17667"/>
    </source>
</evidence>
<evidence type="ECO:0000313" key="3">
    <source>
        <dbReference type="Proteomes" id="UP000076871"/>
    </source>
</evidence>
<dbReference type="Pfam" id="PF17667">
    <property type="entry name" value="Pkinase_fungal"/>
    <property type="match status" value="1"/>
</dbReference>
<name>A0A165FF16_9APHY</name>
<dbReference type="InParanoid" id="A0A165FF16"/>
<dbReference type="AlphaFoldDB" id="A0A165FF16"/>